<keyword evidence="2" id="KW-1185">Reference proteome</keyword>
<dbReference type="Pfam" id="PF19586">
    <property type="entry name" value="DUF6093"/>
    <property type="match status" value="1"/>
</dbReference>
<evidence type="ECO:0000313" key="2">
    <source>
        <dbReference type="Proteomes" id="UP000239415"/>
    </source>
</evidence>
<dbReference type="Proteomes" id="UP000239415">
    <property type="component" value="Unassembled WGS sequence"/>
</dbReference>
<dbReference type="OrthoDB" id="4955099at2"/>
<sequence>MSRAALLARARRAAENGMTDTCVIRRRTGETTDPVTFEVVPTWAQVYAGKCRLQDTGSINGGARTETPGQDYQLLVELQLQIPMGAAVLAVGDEVTLTGSQHDASRVGDVLLVRDLAGKTDASALRVGVTRRTS</sequence>
<dbReference type="AlphaFoldDB" id="A0A2T0JIH1"/>
<gene>
    <name evidence="1" type="ORF">CLV67_14236</name>
</gene>
<proteinExistence type="predicted"/>
<evidence type="ECO:0000313" key="1">
    <source>
        <dbReference type="EMBL" id="PRX07361.1"/>
    </source>
</evidence>
<dbReference type="EMBL" id="PVMZ01000042">
    <property type="protein sequence ID" value="PRX07361.1"/>
    <property type="molecule type" value="Genomic_DNA"/>
</dbReference>
<comment type="caution">
    <text evidence="1">The sequence shown here is derived from an EMBL/GenBank/DDBJ whole genome shotgun (WGS) entry which is preliminary data.</text>
</comment>
<accession>A0A2T0JIH1</accession>
<dbReference type="InterPro" id="IPR046075">
    <property type="entry name" value="DUF6093"/>
</dbReference>
<name>A0A2T0JIH1_9ACTN</name>
<dbReference type="RefSeq" id="WP_106330927.1">
    <property type="nucleotide sequence ID" value="NZ_BOMO01000163.1"/>
</dbReference>
<protein>
    <submittedName>
        <fullName evidence="1">Uncharacterized protein</fullName>
    </submittedName>
</protein>
<reference evidence="1 2" key="1">
    <citation type="submission" date="2018-03" db="EMBL/GenBank/DDBJ databases">
        <title>Genomic Encyclopedia of Archaeal and Bacterial Type Strains, Phase II (KMG-II): from individual species to whole genera.</title>
        <authorList>
            <person name="Goeker M."/>
        </authorList>
    </citation>
    <scope>NUCLEOTIDE SEQUENCE [LARGE SCALE GENOMIC DNA]</scope>
    <source>
        <strain evidence="1 2">DSM 43146</strain>
    </source>
</reference>
<organism evidence="1 2">
    <name type="scientific">Actinoplanes italicus</name>
    <dbReference type="NCBI Taxonomy" id="113567"/>
    <lineage>
        <taxon>Bacteria</taxon>
        <taxon>Bacillati</taxon>
        <taxon>Actinomycetota</taxon>
        <taxon>Actinomycetes</taxon>
        <taxon>Micromonosporales</taxon>
        <taxon>Micromonosporaceae</taxon>
        <taxon>Actinoplanes</taxon>
    </lineage>
</organism>